<evidence type="ECO:0000313" key="4">
    <source>
        <dbReference type="EMBL" id="KAJ7351840.1"/>
    </source>
</evidence>
<proteinExistence type="predicted"/>
<keyword evidence="5" id="KW-1185">Reference proteome</keyword>
<dbReference type="PROSITE" id="PS50850">
    <property type="entry name" value="MFS"/>
    <property type="match status" value="1"/>
</dbReference>
<dbReference type="PANTHER" id="PTHR11360:SF251">
    <property type="entry name" value="MAJOR FACILITATOR SUPERFAMILY (MFS) PROFILE DOMAIN-CONTAINING PROTEIN"/>
    <property type="match status" value="1"/>
</dbReference>
<dbReference type="EMBL" id="MU827354">
    <property type="protein sequence ID" value="KAJ7351840.1"/>
    <property type="molecule type" value="Genomic_DNA"/>
</dbReference>
<dbReference type="PANTHER" id="PTHR11360">
    <property type="entry name" value="MONOCARBOXYLATE TRANSPORTER"/>
    <property type="match status" value="1"/>
</dbReference>
<dbReference type="Proteomes" id="UP001163046">
    <property type="component" value="Unassembled WGS sequence"/>
</dbReference>
<dbReference type="AlphaFoldDB" id="A0A9W9YLS4"/>
<dbReference type="Gene3D" id="1.20.1250.20">
    <property type="entry name" value="MFS general substrate transporter like domains"/>
    <property type="match status" value="1"/>
</dbReference>
<dbReference type="InterPro" id="IPR011701">
    <property type="entry name" value="MFS"/>
</dbReference>
<keyword evidence="2" id="KW-0812">Transmembrane</keyword>
<evidence type="ECO:0000259" key="3">
    <source>
        <dbReference type="PROSITE" id="PS50850"/>
    </source>
</evidence>
<reference evidence="4" key="1">
    <citation type="submission" date="2023-01" db="EMBL/GenBank/DDBJ databases">
        <title>Genome assembly of the deep-sea coral Lophelia pertusa.</title>
        <authorList>
            <person name="Herrera S."/>
            <person name="Cordes E."/>
        </authorList>
    </citation>
    <scope>NUCLEOTIDE SEQUENCE</scope>
    <source>
        <strain evidence="4">USNM1676648</strain>
        <tissue evidence="4">Polyp</tissue>
    </source>
</reference>
<feature type="domain" description="Major facilitator superfamily (MFS) profile" evidence="3">
    <location>
        <begin position="1"/>
        <end position="188"/>
    </location>
</feature>
<feature type="transmembrane region" description="Helical" evidence="2">
    <location>
        <begin position="114"/>
        <end position="138"/>
    </location>
</feature>
<sequence length="188" mass="20877">MLGYLVPYVHLVKMAEDFGAPKTEAALLISYLAIGSSIGRLISGRLADCKQCNRFYVWQTGLLGISVSSTLVTLASSYKWLVVYAFAFGFFEGCYVTLNPLLIRDIVGVDKFAYGLGISFFTMSFTRSAGAPVAGWMYDSFHSYNAAFLFTGLVFMVANCIVFLVPLLMEKSKRSNLCEKREVRETDV</sequence>
<comment type="subcellular location">
    <subcellularLocation>
        <location evidence="1">Membrane</location>
        <topology evidence="1">Multi-pass membrane protein</topology>
    </subcellularLocation>
</comment>
<feature type="transmembrane region" description="Helical" evidence="2">
    <location>
        <begin position="55"/>
        <end position="75"/>
    </location>
</feature>
<feature type="transmembrane region" description="Helical" evidence="2">
    <location>
        <begin position="25"/>
        <end position="43"/>
    </location>
</feature>
<organism evidence="4 5">
    <name type="scientific">Desmophyllum pertusum</name>
    <dbReference type="NCBI Taxonomy" id="174260"/>
    <lineage>
        <taxon>Eukaryota</taxon>
        <taxon>Metazoa</taxon>
        <taxon>Cnidaria</taxon>
        <taxon>Anthozoa</taxon>
        <taxon>Hexacorallia</taxon>
        <taxon>Scleractinia</taxon>
        <taxon>Caryophylliina</taxon>
        <taxon>Caryophylliidae</taxon>
        <taxon>Desmophyllum</taxon>
    </lineage>
</organism>
<dbReference type="OrthoDB" id="5954889at2759"/>
<feature type="transmembrane region" description="Helical" evidence="2">
    <location>
        <begin position="81"/>
        <end position="102"/>
    </location>
</feature>
<dbReference type="InterPro" id="IPR036259">
    <property type="entry name" value="MFS_trans_sf"/>
</dbReference>
<comment type="caution">
    <text evidence="4">The sequence shown here is derived from an EMBL/GenBank/DDBJ whole genome shotgun (WGS) entry which is preliminary data.</text>
</comment>
<protein>
    <recommendedName>
        <fullName evidence="3">Major facilitator superfamily (MFS) profile domain-containing protein</fullName>
    </recommendedName>
</protein>
<evidence type="ECO:0000256" key="2">
    <source>
        <dbReference type="SAM" id="Phobius"/>
    </source>
</evidence>
<dbReference type="GO" id="GO:0022857">
    <property type="term" value="F:transmembrane transporter activity"/>
    <property type="evidence" value="ECO:0007669"/>
    <property type="project" value="InterPro"/>
</dbReference>
<dbReference type="GO" id="GO:0016020">
    <property type="term" value="C:membrane"/>
    <property type="evidence" value="ECO:0007669"/>
    <property type="project" value="UniProtKB-SubCell"/>
</dbReference>
<keyword evidence="2" id="KW-0472">Membrane</keyword>
<dbReference type="SUPFAM" id="SSF103473">
    <property type="entry name" value="MFS general substrate transporter"/>
    <property type="match status" value="1"/>
</dbReference>
<dbReference type="Pfam" id="PF07690">
    <property type="entry name" value="MFS_1"/>
    <property type="match status" value="1"/>
</dbReference>
<dbReference type="InterPro" id="IPR020846">
    <property type="entry name" value="MFS_dom"/>
</dbReference>
<evidence type="ECO:0000256" key="1">
    <source>
        <dbReference type="ARBA" id="ARBA00004141"/>
    </source>
</evidence>
<evidence type="ECO:0000313" key="5">
    <source>
        <dbReference type="Proteomes" id="UP001163046"/>
    </source>
</evidence>
<keyword evidence="2" id="KW-1133">Transmembrane helix</keyword>
<dbReference type="InterPro" id="IPR050327">
    <property type="entry name" value="Proton-linked_MCT"/>
</dbReference>
<feature type="transmembrane region" description="Helical" evidence="2">
    <location>
        <begin position="144"/>
        <end position="168"/>
    </location>
</feature>
<name>A0A9W9YLS4_9CNID</name>
<gene>
    <name evidence="4" type="ORF">OS493_035323</name>
</gene>
<accession>A0A9W9YLS4</accession>